<dbReference type="Gene3D" id="3.30.360.40">
    <property type="entry name" value="YwmB-like"/>
    <property type="match status" value="1"/>
</dbReference>
<organism evidence="2 3">
    <name type="scientific">Aureibacillus halotolerans</name>
    <dbReference type="NCBI Taxonomy" id="1508390"/>
    <lineage>
        <taxon>Bacteria</taxon>
        <taxon>Bacillati</taxon>
        <taxon>Bacillota</taxon>
        <taxon>Bacilli</taxon>
        <taxon>Bacillales</taxon>
        <taxon>Bacillaceae</taxon>
        <taxon>Aureibacillus</taxon>
    </lineage>
</organism>
<dbReference type="Pfam" id="PF08680">
    <property type="entry name" value="DUF1779"/>
    <property type="match status" value="1"/>
</dbReference>
<proteinExistence type="predicted"/>
<keyword evidence="1" id="KW-0732">Signal</keyword>
<dbReference type="InterPro" id="IPR014794">
    <property type="entry name" value="DUF1779"/>
</dbReference>
<dbReference type="RefSeq" id="WP_166639285.1">
    <property type="nucleotide sequence ID" value="NZ_SNYJ01000009.1"/>
</dbReference>
<dbReference type="InterPro" id="IPR036209">
    <property type="entry name" value="YwmB-like_sf"/>
</dbReference>
<dbReference type="AlphaFoldDB" id="A0A4R6U6R6"/>
<evidence type="ECO:0000256" key="1">
    <source>
        <dbReference type="SAM" id="SignalP"/>
    </source>
</evidence>
<dbReference type="EMBL" id="SNYJ01000009">
    <property type="protein sequence ID" value="TDQ38724.1"/>
    <property type="molecule type" value="Genomic_DNA"/>
</dbReference>
<sequence length="238" mass="26820">MKLKIIACALIFAFCVLSYTAMGKGTSEDNISEAGQFLDTAQQMMVERGIRQSMWSLYTRTVDSERFDSIESLARIFTAFSWVKTPGLKNTWDAKRIDKQANVTEHIRFVKKNGQSVLSYRMTGDHFNQQALSVFVETKAMLFNENNDIFACLQGEVNDIIEGGLLEEVGSLLRSFNAVPIEMMNEQSFVAVSAYNELWSQQIETPKGPMNLQVALRENEAEQSVDVTIGTPILTVEY</sequence>
<protein>
    <submittedName>
        <fullName evidence="2">TATA-box binding protein</fullName>
    </submittedName>
</protein>
<name>A0A4R6U6R6_9BACI</name>
<dbReference type="SUPFAM" id="SSF143842">
    <property type="entry name" value="YwmB-like"/>
    <property type="match status" value="1"/>
</dbReference>
<gene>
    <name evidence="2" type="ORF">EV213_10993</name>
</gene>
<reference evidence="2 3" key="1">
    <citation type="submission" date="2019-03" db="EMBL/GenBank/DDBJ databases">
        <title>Genomic Encyclopedia of Type Strains, Phase IV (KMG-IV): sequencing the most valuable type-strain genomes for metagenomic binning, comparative biology and taxonomic classification.</title>
        <authorList>
            <person name="Goeker M."/>
        </authorList>
    </citation>
    <scope>NUCLEOTIDE SEQUENCE [LARGE SCALE GENOMIC DNA]</scope>
    <source>
        <strain evidence="2 3">DSM 28697</strain>
    </source>
</reference>
<comment type="caution">
    <text evidence="2">The sequence shown here is derived from an EMBL/GenBank/DDBJ whole genome shotgun (WGS) entry which is preliminary data.</text>
</comment>
<dbReference type="Gene3D" id="3.30.2030.10">
    <property type="entry name" value="YwmB-like"/>
    <property type="match status" value="1"/>
</dbReference>
<feature type="signal peptide" evidence="1">
    <location>
        <begin position="1"/>
        <end position="23"/>
    </location>
</feature>
<accession>A0A4R6U6R6</accession>
<feature type="chain" id="PRO_5020886078" evidence="1">
    <location>
        <begin position="24"/>
        <end position="238"/>
    </location>
</feature>
<evidence type="ECO:0000313" key="3">
    <source>
        <dbReference type="Proteomes" id="UP000295632"/>
    </source>
</evidence>
<keyword evidence="3" id="KW-1185">Reference proteome</keyword>
<evidence type="ECO:0000313" key="2">
    <source>
        <dbReference type="EMBL" id="TDQ38724.1"/>
    </source>
</evidence>
<dbReference type="Proteomes" id="UP000295632">
    <property type="component" value="Unassembled WGS sequence"/>
</dbReference>